<evidence type="ECO:0000259" key="2">
    <source>
        <dbReference type="Pfam" id="PF26147"/>
    </source>
</evidence>
<dbReference type="Pfam" id="PF26147">
    <property type="entry name" value="AB_HYDROLASE_YMC0-YMC35"/>
    <property type="match status" value="1"/>
</dbReference>
<reference evidence="3" key="1">
    <citation type="submission" date="2020-11" db="EMBL/GenBank/DDBJ databases">
        <authorList>
            <consortium name="DOE Joint Genome Institute"/>
            <person name="Ahrendt S."/>
            <person name="Riley R."/>
            <person name="Andreopoulos W."/>
            <person name="LaButti K."/>
            <person name="Pangilinan J."/>
            <person name="Ruiz-duenas F.J."/>
            <person name="Barrasa J.M."/>
            <person name="Sanchez-Garcia M."/>
            <person name="Camarero S."/>
            <person name="Miyauchi S."/>
            <person name="Serrano A."/>
            <person name="Linde D."/>
            <person name="Babiker R."/>
            <person name="Drula E."/>
            <person name="Ayuso-Fernandez I."/>
            <person name="Pacheco R."/>
            <person name="Padilla G."/>
            <person name="Ferreira P."/>
            <person name="Barriuso J."/>
            <person name="Kellner H."/>
            <person name="Castanera R."/>
            <person name="Alfaro M."/>
            <person name="Ramirez L."/>
            <person name="Pisabarro A.G."/>
            <person name="Kuo A."/>
            <person name="Tritt A."/>
            <person name="Lipzen A."/>
            <person name="He G."/>
            <person name="Yan M."/>
            <person name="Ng V."/>
            <person name="Cullen D."/>
            <person name="Martin F."/>
            <person name="Rosso M.-N."/>
            <person name="Henrissat B."/>
            <person name="Hibbett D."/>
            <person name="Martinez A.T."/>
            <person name="Grigoriev I.V."/>
        </authorList>
    </citation>
    <scope>NUCLEOTIDE SEQUENCE</scope>
    <source>
        <strain evidence="3">AH 44721</strain>
    </source>
</reference>
<protein>
    <recommendedName>
        <fullName evidence="2">YMC020W-like alpha/beta hydrolase domain-containing protein</fullName>
    </recommendedName>
</protein>
<evidence type="ECO:0000256" key="1">
    <source>
        <dbReference type="SAM" id="MobiDB-lite"/>
    </source>
</evidence>
<dbReference type="OrthoDB" id="5598028at2759"/>
<feature type="domain" description="YMC020W-like alpha/beta hydrolase" evidence="2">
    <location>
        <begin position="518"/>
        <end position="634"/>
    </location>
</feature>
<dbReference type="AlphaFoldDB" id="A0A9P5TJF7"/>
<sequence length="767" mass="79704">MEVMELDLDLDEDGEAEVELRKELGGGSGGMSALAPAPVSVEESSRGRMEDTKDVGSRSGITAQDQDHASANTNTNANANAKSLAKPATGSLSDASTISRVLAAVMPASSKPLITSSASAPSSMPSSPKQIALGARAAAGSIVSGSRPGSIKETSSGESSKSVKHRTSLSMGKPAPQLRISADVRRSASPAPLVVKGPRVWVDFQDGFEAGTPVPSMGNTPTHTPGAGETTFSPGSSVGSSTAVNAASTTTTVSTKMTSGAATTTSTTIASATSSSSKDANINPNPSRTSSPAPSTTGSGVGSSSSKKALPAPAPPPPNWVLPTWEHVFHAPPRSVVPPSLVAVLEEEEEEKRKRVRAGVGKEKEIERGHKRAREEEGGLFGKTMRFVSGVLLGGAGTGAPSPSPSPSSASVLGGAGAAAGKGKQRARSSSLSTSASAAEEGSSRLSMLERERRERFIEFGRELPKAWKVLEDAVAAINRGDAAVGGAVGVGENSAGGVSGAEGVDEGGAMEDILRGCRRVVVIGVHGWFPGTMIRTMVGEPTGTSTKFANMTEQALLEFEREYSVKFEKITKIPLEGEGTIEKRVERLYANLQANPEWMSDLHLADAIFVSTHSQGSVVSTHLLDRLIADGHIVTELSDALSPTPSESPSEGESEGEAAEQPLPLPLGMGAEAFPSAIGLASPVSGAEHVADPSQDICNNTTRQGRRKVQRVCCLAQCGIHLGPLRYLRSSTLVGPYLQYLRIRLRGSCLSSRIRRARCPRRTSRL</sequence>
<feature type="region of interest" description="Disordered" evidence="1">
    <location>
        <begin position="1"/>
        <end position="93"/>
    </location>
</feature>
<feature type="region of interest" description="Disordered" evidence="1">
    <location>
        <begin position="396"/>
        <end position="447"/>
    </location>
</feature>
<feature type="compositionally biased region" description="Low complexity" evidence="1">
    <location>
        <begin position="428"/>
        <end position="447"/>
    </location>
</feature>
<proteinExistence type="predicted"/>
<feature type="compositionally biased region" description="Basic and acidic residues" evidence="1">
    <location>
        <begin position="43"/>
        <end position="56"/>
    </location>
</feature>
<organism evidence="3 4">
    <name type="scientific">Gymnopilus junonius</name>
    <name type="common">Spectacular rustgill mushroom</name>
    <name type="synonym">Gymnopilus spectabilis subsp. junonius</name>
    <dbReference type="NCBI Taxonomy" id="109634"/>
    <lineage>
        <taxon>Eukaryota</taxon>
        <taxon>Fungi</taxon>
        <taxon>Dikarya</taxon>
        <taxon>Basidiomycota</taxon>
        <taxon>Agaricomycotina</taxon>
        <taxon>Agaricomycetes</taxon>
        <taxon>Agaricomycetidae</taxon>
        <taxon>Agaricales</taxon>
        <taxon>Agaricineae</taxon>
        <taxon>Hymenogastraceae</taxon>
        <taxon>Gymnopilus</taxon>
    </lineage>
</organism>
<feature type="region of interest" description="Disordered" evidence="1">
    <location>
        <begin position="210"/>
        <end position="319"/>
    </location>
</feature>
<feature type="compositionally biased region" description="Low complexity" evidence="1">
    <location>
        <begin position="116"/>
        <end position="128"/>
    </location>
</feature>
<name>A0A9P5TJF7_GYMJU</name>
<evidence type="ECO:0000313" key="3">
    <source>
        <dbReference type="EMBL" id="KAF8888158.1"/>
    </source>
</evidence>
<feature type="compositionally biased region" description="Low complexity" evidence="1">
    <location>
        <begin position="286"/>
        <end position="311"/>
    </location>
</feature>
<feature type="compositionally biased region" description="Low complexity" evidence="1">
    <location>
        <begin position="69"/>
        <end position="81"/>
    </location>
</feature>
<feature type="region of interest" description="Disordered" evidence="1">
    <location>
        <begin position="113"/>
        <end position="191"/>
    </location>
</feature>
<dbReference type="PANTHER" id="PTHR47349:SF1">
    <property type="entry name" value="AER328WP"/>
    <property type="match status" value="1"/>
</dbReference>
<dbReference type="EMBL" id="JADNYJ010000086">
    <property type="protein sequence ID" value="KAF8888158.1"/>
    <property type="molecule type" value="Genomic_DNA"/>
</dbReference>
<dbReference type="InterPro" id="IPR058934">
    <property type="entry name" value="YMC020W-like"/>
</dbReference>
<dbReference type="PANTHER" id="PTHR47349">
    <property type="entry name" value="CHROMOSOME 8, WHOLE GENOME SHOTGUN SEQUENCE"/>
    <property type="match status" value="1"/>
</dbReference>
<gene>
    <name evidence="3" type="ORF">CPB84DRAFT_1473955</name>
</gene>
<keyword evidence="4" id="KW-1185">Reference proteome</keyword>
<comment type="caution">
    <text evidence="3">The sequence shown here is derived from an EMBL/GenBank/DDBJ whole genome shotgun (WGS) entry which is preliminary data.</text>
</comment>
<dbReference type="Proteomes" id="UP000724874">
    <property type="component" value="Unassembled WGS sequence"/>
</dbReference>
<dbReference type="InterPro" id="IPR058933">
    <property type="entry name" value="YMC020W-like_ab_hydrolase"/>
</dbReference>
<evidence type="ECO:0000313" key="4">
    <source>
        <dbReference type="Proteomes" id="UP000724874"/>
    </source>
</evidence>
<feature type="compositionally biased region" description="Acidic residues" evidence="1">
    <location>
        <begin position="1"/>
        <end position="17"/>
    </location>
</feature>
<feature type="compositionally biased region" description="Low complexity" evidence="1">
    <location>
        <begin position="235"/>
        <end position="277"/>
    </location>
</feature>
<feature type="region of interest" description="Disordered" evidence="1">
    <location>
        <begin position="640"/>
        <end position="666"/>
    </location>
</feature>
<accession>A0A9P5TJF7</accession>